<dbReference type="PANTHER" id="PTHR36978">
    <property type="entry name" value="P-LOOP CONTAINING NUCLEOTIDE TRIPHOSPHATE HYDROLASE"/>
    <property type="match status" value="1"/>
</dbReference>
<dbReference type="PANTHER" id="PTHR36978:SF4">
    <property type="entry name" value="P-LOOP CONTAINING NUCLEOSIDE TRIPHOSPHATE HYDROLASE PROTEIN"/>
    <property type="match status" value="1"/>
</dbReference>
<dbReference type="SUPFAM" id="SSF52540">
    <property type="entry name" value="P-loop containing nucleoside triphosphate hydrolases"/>
    <property type="match status" value="1"/>
</dbReference>
<sequence length="233" mass="26900">MAPLKIIGAGFGRTGTLSLCYALDMLGYNCHHMEKLILDPSQDPEAFKAAYHTRTADWDKIFANYDAAVDWPAAEFWPELLKQYPDAKVILTVRDPNDWYASVGKTIKEWPMDSTIRWPERMLKTRAMARVIVKEGALKDYANKELMISKFVENIERAKEMVPENQLLIFRPSEGWGPLCRFLDISEPEAEFPRCNRREDFVDRLRWVRESLENGKFLSAMPYKGDVISVSSN</sequence>
<dbReference type="InterPro" id="IPR040632">
    <property type="entry name" value="Sulfotransfer_4"/>
</dbReference>
<proteinExistence type="predicted"/>
<dbReference type="Proteomes" id="UP000191004">
    <property type="component" value="Unassembled WGS sequence"/>
</dbReference>
<organism evidence="1 2">
    <name type="scientific">Trichoderma guizhouense</name>
    <dbReference type="NCBI Taxonomy" id="1491466"/>
    <lineage>
        <taxon>Eukaryota</taxon>
        <taxon>Fungi</taxon>
        <taxon>Dikarya</taxon>
        <taxon>Ascomycota</taxon>
        <taxon>Pezizomycotina</taxon>
        <taxon>Sordariomycetes</taxon>
        <taxon>Hypocreomycetidae</taxon>
        <taxon>Hypocreales</taxon>
        <taxon>Hypocreaceae</taxon>
        <taxon>Trichoderma</taxon>
    </lineage>
</organism>
<reference evidence="1 2" key="1">
    <citation type="submission" date="2016-04" db="EMBL/GenBank/DDBJ databases">
        <title>Multiple horizontal gene transfer events from other fungi enriched the ability of the initially mycotrophic fungus Trichoderma (Ascomycota) to feed on dead plant biomass.</title>
        <authorList>
            <person name="Atanasova L."/>
            <person name="Chenthamara K."/>
            <person name="Zhang J."/>
            <person name="Grujic M."/>
            <person name="Henrissat B."/>
            <person name="Kuo A."/>
            <person name="Aertz A."/>
            <person name="Salamov A."/>
            <person name="Lipzen A."/>
            <person name="Labutti K."/>
            <person name="Barry K."/>
            <person name="Miao Y."/>
            <person name="Rahimi M.J."/>
            <person name="Shen Q."/>
            <person name="Grigoriev I.V."/>
            <person name="Kubicek C.P."/>
            <person name="Druzhinina I.S."/>
        </authorList>
    </citation>
    <scope>NUCLEOTIDE SEQUENCE [LARGE SCALE GENOMIC DNA]</scope>
    <source>
        <strain evidence="1 2">NJAU 4742</strain>
    </source>
</reference>
<gene>
    <name evidence="1" type="ORF">A0O28_0016430</name>
</gene>
<comment type="caution">
    <text evidence="1">The sequence shown here is derived from an EMBL/GenBank/DDBJ whole genome shotgun (WGS) entry which is preliminary data.</text>
</comment>
<keyword evidence="2" id="KW-1185">Reference proteome</keyword>
<dbReference type="EMBL" id="LVVK01000020">
    <property type="protein sequence ID" value="OPB38537.1"/>
    <property type="molecule type" value="Genomic_DNA"/>
</dbReference>
<name>A0A1T3CBP5_9HYPO</name>
<evidence type="ECO:0000313" key="2">
    <source>
        <dbReference type="Proteomes" id="UP000191004"/>
    </source>
</evidence>
<protein>
    <recommendedName>
        <fullName evidence="3">NAD dependent epimerase/dehydratase</fullName>
    </recommendedName>
</protein>
<evidence type="ECO:0008006" key="3">
    <source>
        <dbReference type="Google" id="ProtNLM"/>
    </source>
</evidence>
<dbReference type="Gene3D" id="3.40.50.300">
    <property type="entry name" value="P-loop containing nucleotide triphosphate hydrolases"/>
    <property type="match status" value="1"/>
</dbReference>
<dbReference type="Pfam" id="PF17784">
    <property type="entry name" value="Sulfotransfer_4"/>
    <property type="match status" value="1"/>
</dbReference>
<dbReference type="InterPro" id="IPR027417">
    <property type="entry name" value="P-loop_NTPase"/>
</dbReference>
<evidence type="ECO:0000313" key="1">
    <source>
        <dbReference type="EMBL" id="OPB38537.1"/>
    </source>
</evidence>
<dbReference type="OrthoDB" id="408152at2759"/>
<accession>A0A1T3CBP5</accession>
<dbReference type="AlphaFoldDB" id="A0A1T3CBP5"/>